<keyword evidence="4" id="KW-1185">Reference proteome</keyword>
<evidence type="ECO:0000256" key="2">
    <source>
        <dbReference type="SAM" id="SignalP"/>
    </source>
</evidence>
<dbReference type="SUPFAM" id="SSF55486">
    <property type="entry name" value="Metalloproteases ('zincins'), catalytic domain"/>
    <property type="match status" value="1"/>
</dbReference>
<comment type="caution">
    <text evidence="3">The sequence shown here is derived from an EMBL/GenBank/DDBJ whole genome shotgun (WGS) entry which is preliminary data.</text>
</comment>
<dbReference type="InterPro" id="IPR024079">
    <property type="entry name" value="MetalloPept_cat_dom_sf"/>
</dbReference>
<accession>A0ABW3U7I6</accession>
<proteinExistence type="predicted"/>
<protein>
    <recommendedName>
        <fullName evidence="5">Peptidase M43 pregnancy-associated plasma-A domain-containing protein</fullName>
    </recommendedName>
</protein>
<keyword evidence="2" id="KW-0732">Signal</keyword>
<evidence type="ECO:0000313" key="3">
    <source>
        <dbReference type="EMBL" id="MFD1215866.1"/>
    </source>
</evidence>
<evidence type="ECO:0000313" key="4">
    <source>
        <dbReference type="Proteomes" id="UP001597264"/>
    </source>
</evidence>
<feature type="signal peptide" evidence="2">
    <location>
        <begin position="1"/>
        <end position="19"/>
    </location>
</feature>
<reference evidence="4" key="1">
    <citation type="journal article" date="2019" name="Int. J. Syst. Evol. Microbiol.">
        <title>The Global Catalogue of Microorganisms (GCM) 10K type strain sequencing project: providing services to taxonomists for standard genome sequencing and annotation.</title>
        <authorList>
            <consortium name="The Broad Institute Genomics Platform"/>
            <consortium name="The Broad Institute Genome Sequencing Center for Infectious Disease"/>
            <person name="Wu L."/>
            <person name="Ma J."/>
        </authorList>
    </citation>
    <scope>NUCLEOTIDE SEQUENCE [LARGE SCALE GENOMIC DNA]</scope>
    <source>
        <strain evidence="4">CCUG 54356</strain>
    </source>
</reference>
<organism evidence="3 4">
    <name type="scientific">Microbulbifer celer</name>
    <dbReference type="NCBI Taxonomy" id="435905"/>
    <lineage>
        <taxon>Bacteria</taxon>
        <taxon>Pseudomonadati</taxon>
        <taxon>Pseudomonadota</taxon>
        <taxon>Gammaproteobacteria</taxon>
        <taxon>Cellvibrionales</taxon>
        <taxon>Microbulbiferaceae</taxon>
        <taxon>Microbulbifer</taxon>
    </lineage>
</organism>
<feature type="chain" id="PRO_5046872887" description="Peptidase M43 pregnancy-associated plasma-A domain-containing protein" evidence="2">
    <location>
        <begin position="20"/>
        <end position="437"/>
    </location>
</feature>
<name>A0ABW3U7I6_9GAMM</name>
<dbReference type="PROSITE" id="PS51257">
    <property type="entry name" value="PROKAR_LIPOPROTEIN"/>
    <property type="match status" value="1"/>
</dbReference>
<gene>
    <name evidence="3" type="ORF">ACFQ2X_04585</name>
</gene>
<feature type="compositionally biased region" description="Low complexity" evidence="1">
    <location>
        <begin position="44"/>
        <end position="73"/>
    </location>
</feature>
<evidence type="ECO:0000256" key="1">
    <source>
        <dbReference type="SAM" id="MobiDB-lite"/>
    </source>
</evidence>
<evidence type="ECO:0008006" key="5">
    <source>
        <dbReference type="Google" id="ProtNLM"/>
    </source>
</evidence>
<dbReference type="Proteomes" id="UP001597264">
    <property type="component" value="Unassembled WGS sequence"/>
</dbReference>
<dbReference type="EMBL" id="JBHTLR010000005">
    <property type="protein sequence ID" value="MFD1215866.1"/>
    <property type="molecule type" value="Genomic_DNA"/>
</dbReference>
<sequence length="437" mass="46233">MQFSTFRLLNLSLLCLLLAGCGGGGSGGDTPKSEVDQAPPPSYSPDSSGGTSDTSAGASGSQSGGQTAEGSSSRVRPGDYATIANCPLIAGNETAEFKLLFINLDKAPYFDEIVDDAIHNQFQALAPFRDFLGHFAFYSLALSGSDALGCEKTGNSSGASFACDDDKVHQAILQQCDIDDIHGVMKVVIADTGYGASGGEIIYLGSDSNWPDTGTALYNLRNLVIHEIGHNFGLADLYDGGVNADGSAVTGWPSDLSRQWRNLDGPGCGKWCSSFKPASEYTQSASAACQTFESKDSCISYNRNDDGQCETNDDGTVTCCAWSEDTVDDYFGGQCTPAWGEENIGLDCLQGAGCFYGGSYGNNSWRPVKSVSESIMYGAVQSDAFDSVSERALSEAIRCCGTADDSTASCTAFRDEFSLFLKEHQPFKERVGSCGFN</sequence>
<dbReference type="Gene3D" id="3.40.390.10">
    <property type="entry name" value="Collagenase (Catalytic Domain)"/>
    <property type="match status" value="1"/>
</dbReference>
<feature type="region of interest" description="Disordered" evidence="1">
    <location>
        <begin position="26"/>
        <end position="76"/>
    </location>
</feature>
<dbReference type="RefSeq" id="WP_230436350.1">
    <property type="nucleotide sequence ID" value="NZ_CP087715.1"/>
</dbReference>